<feature type="compositionally biased region" description="Basic and acidic residues" evidence="1">
    <location>
        <begin position="39"/>
        <end position="51"/>
    </location>
</feature>
<name>A0A9P1H665_9PEZI</name>
<keyword evidence="3" id="KW-1185">Reference proteome</keyword>
<dbReference type="EMBL" id="CALLCH030000016">
    <property type="protein sequence ID" value="CAI4217519.1"/>
    <property type="molecule type" value="Genomic_DNA"/>
</dbReference>
<sequence length="300" mass="33457">MEIDGETGTELRGGPGQVDPGQVFHNLPAMESASAVSRPEPEPSPESREESAASTEPSTGPVEESTDSTPHLLSHSEPDAFPSLHTWHTYTQRNQPDEQELTAHMRMVDIAADGTVIDQGESTSQDAHDLLRLPLFQEPGSCRVVIGIPERGELDRQLALNAVNLPGERAKGLAESEFRMEHFKARRNPAHDLSRMRDQWRMGHIMWSPFGFNLPLGRVPIEALKSAPLPTNAFDVFDQYDDLGGWGLIVDPLLLDDYIKGYRSSVVSYSRLMVVLLQSWVTVQTIPLENNRFISVHRFV</sequence>
<comment type="caution">
    <text evidence="2">The sequence shown here is derived from an EMBL/GenBank/DDBJ whole genome shotgun (WGS) entry which is preliminary data.</text>
</comment>
<organism evidence="2 3">
    <name type="scientific">Parascedosporium putredinis</name>
    <dbReference type="NCBI Taxonomy" id="1442378"/>
    <lineage>
        <taxon>Eukaryota</taxon>
        <taxon>Fungi</taxon>
        <taxon>Dikarya</taxon>
        <taxon>Ascomycota</taxon>
        <taxon>Pezizomycotina</taxon>
        <taxon>Sordariomycetes</taxon>
        <taxon>Hypocreomycetidae</taxon>
        <taxon>Microascales</taxon>
        <taxon>Microascaceae</taxon>
        <taxon>Parascedosporium</taxon>
    </lineage>
</organism>
<feature type="region of interest" description="Disordered" evidence="1">
    <location>
        <begin position="1"/>
        <end position="80"/>
    </location>
</feature>
<protein>
    <submittedName>
        <fullName evidence="2">Uncharacterized protein</fullName>
    </submittedName>
</protein>
<evidence type="ECO:0000313" key="2">
    <source>
        <dbReference type="EMBL" id="CAI4217519.1"/>
    </source>
</evidence>
<dbReference type="Proteomes" id="UP000838763">
    <property type="component" value="Unassembled WGS sequence"/>
</dbReference>
<dbReference type="AlphaFoldDB" id="A0A9P1H665"/>
<evidence type="ECO:0000256" key="1">
    <source>
        <dbReference type="SAM" id="MobiDB-lite"/>
    </source>
</evidence>
<gene>
    <name evidence="2" type="ORF">PPNO1_LOCUS7126</name>
</gene>
<dbReference type="OrthoDB" id="3231000at2759"/>
<accession>A0A9P1H665</accession>
<reference evidence="2" key="1">
    <citation type="submission" date="2022-11" db="EMBL/GenBank/DDBJ databases">
        <authorList>
            <person name="Scott C."/>
            <person name="Bruce N."/>
        </authorList>
    </citation>
    <scope>NUCLEOTIDE SEQUENCE</scope>
</reference>
<evidence type="ECO:0000313" key="3">
    <source>
        <dbReference type="Proteomes" id="UP000838763"/>
    </source>
</evidence>
<proteinExistence type="predicted"/>